<accession>W1NMN6</accession>
<proteinExistence type="predicted"/>
<dbReference type="Proteomes" id="UP000017836">
    <property type="component" value="Unassembled WGS sequence"/>
</dbReference>
<dbReference type="HOGENOM" id="CLU_1733970_0_0_1"/>
<dbReference type="InterPro" id="IPR039620">
    <property type="entry name" value="BKI1/MAKR1/3/4"/>
</dbReference>
<dbReference type="eggNOG" id="ENOG502QT0J">
    <property type="taxonomic scope" value="Eukaryota"/>
</dbReference>
<feature type="region of interest" description="Disordered" evidence="1">
    <location>
        <begin position="70"/>
        <end position="103"/>
    </location>
</feature>
<dbReference type="AlphaFoldDB" id="W1NMN6"/>
<name>W1NMN6_AMBTC</name>
<dbReference type="PANTHER" id="PTHR33312:SF19">
    <property type="entry name" value="BRI1 KINASE INHIBITOR 1"/>
    <property type="match status" value="1"/>
</dbReference>
<feature type="compositionally biased region" description="Polar residues" evidence="1">
    <location>
        <begin position="89"/>
        <end position="103"/>
    </location>
</feature>
<dbReference type="Gramene" id="ERM97147">
    <property type="protein sequence ID" value="ERM97147"/>
    <property type="gene ID" value="AMTR_s00126p00109290"/>
</dbReference>
<organism evidence="2 3">
    <name type="scientific">Amborella trichopoda</name>
    <dbReference type="NCBI Taxonomy" id="13333"/>
    <lineage>
        <taxon>Eukaryota</taxon>
        <taxon>Viridiplantae</taxon>
        <taxon>Streptophyta</taxon>
        <taxon>Embryophyta</taxon>
        <taxon>Tracheophyta</taxon>
        <taxon>Spermatophyta</taxon>
        <taxon>Magnoliopsida</taxon>
        <taxon>Amborellales</taxon>
        <taxon>Amborellaceae</taxon>
        <taxon>Amborella</taxon>
    </lineage>
</organism>
<evidence type="ECO:0000256" key="1">
    <source>
        <dbReference type="SAM" id="MobiDB-lite"/>
    </source>
</evidence>
<evidence type="ECO:0008006" key="4">
    <source>
        <dbReference type="Google" id="ProtNLM"/>
    </source>
</evidence>
<dbReference type="STRING" id="13333.W1NMN6"/>
<keyword evidence="3" id="KW-1185">Reference proteome</keyword>
<evidence type="ECO:0000313" key="3">
    <source>
        <dbReference type="Proteomes" id="UP000017836"/>
    </source>
</evidence>
<feature type="compositionally biased region" description="Basic and acidic residues" evidence="1">
    <location>
        <begin position="72"/>
        <end position="81"/>
    </location>
</feature>
<dbReference type="GO" id="GO:0005886">
    <property type="term" value="C:plasma membrane"/>
    <property type="evidence" value="ECO:0007669"/>
    <property type="project" value="InterPro"/>
</dbReference>
<protein>
    <recommendedName>
        <fullName evidence="4">BRI1 kinase inhibitor 1</fullName>
    </recommendedName>
</protein>
<evidence type="ECO:0000313" key="2">
    <source>
        <dbReference type="EMBL" id="ERM97147.1"/>
    </source>
</evidence>
<gene>
    <name evidence="2" type="ORF">AMTR_s00126p00109290</name>
</gene>
<dbReference type="PANTHER" id="PTHR33312">
    <property type="entry name" value="MEMBRANE-ASSOCIATED KINASE REGULATOR 4-RELATED"/>
    <property type="match status" value="1"/>
</dbReference>
<reference evidence="3" key="1">
    <citation type="journal article" date="2013" name="Science">
        <title>The Amborella genome and the evolution of flowering plants.</title>
        <authorList>
            <consortium name="Amborella Genome Project"/>
        </authorList>
    </citation>
    <scope>NUCLEOTIDE SEQUENCE [LARGE SCALE GENOMIC DNA]</scope>
</reference>
<sequence length="151" mass="16798">MGRKKFREREEAQKKKKKKVGFSVREKIERYVKMVRPLFGKGERKSVYDERESCRSSYSYSFSGNLTMGCGGERRGEKKGGEVSAPASLRTTPTNSGLLFPSSNGKVPMNSCSYSSQDSTMEEIQSAIQAAIAHCKNSISMKENRHGISAP</sequence>
<dbReference type="GO" id="GO:0019210">
    <property type="term" value="F:kinase inhibitor activity"/>
    <property type="evidence" value="ECO:0007669"/>
    <property type="project" value="InterPro"/>
</dbReference>
<dbReference type="EMBL" id="KI396602">
    <property type="protein sequence ID" value="ERM97147.1"/>
    <property type="molecule type" value="Genomic_DNA"/>
</dbReference>